<evidence type="ECO:0000313" key="2">
    <source>
        <dbReference type="EMBL" id="WBA09559.1"/>
    </source>
</evidence>
<dbReference type="Proteomes" id="UP001164748">
    <property type="component" value="Chromosome"/>
</dbReference>
<feature type="transmembrane region" description="Helical" evidence="1">
    <location>
        <begin position="6"/>
        <end position="24"/>
    </location>
</feature>
<dbReference type="InterPro" id="IPR009554">
    <property type="entry name" value="Phageshock_PspB"/>
</dbReference>
<evidence type="ECO:0000256" key="1">
    <source>
        <dbReference type="SAM" id="Phobius"/>
    </source>
</evidence>
<gene>
    <name evidence="2" type="primary">pspB</name>
    <name evidence="2" type="ORF">N8M53_05015</name>
</gene>
<keyword evidence="1" id="KW-0472">Membrane</keyword>
<dbReference type="EMBL" id="CP114588">
    <property type="protein sequence ID" value="WBA09559.1"/>
    <property type="molecule type" value="Genomic_DNA"/>
</dbReference>
<organism evidence="2 3">
    <name type="scientific">Salinivibrio kushneri</name>
    <dbReference type="NCBI Taxonomy" id="1908198"/>
    <lineage>
        <taxon>Bacteria</taxon>
        <taxon>Pseudomonadati</taxon>
        <taxon>Pseudomonadota</taxon>
        <taxon>Gammaproteobacteria</taxon>
        <taxon>Vibrionales</taxon>
        <taxon>Vibrionaceae</taxon>
        <taxon>Salinivibrio</taxon>
    </lineage>
</organism>
<dbReference type="AlphaFoldDB" id="A0AA47LS87"/>
<proteinExistence type="predicted"/>
<keyword evidence="1" id="KW-1133">Transmembrane helix</keyword>
<dbReference type="Pfam" id="PF06667">
    <property type="entry name" value="PspB"/>
    <property type="match status" value="1"/>
</dbReference>
<evidence type="ECO:0000313" key="3">
    <source>
        <dbReference type="Proteomes" id="UP001164748"/>
    </source>
</evidence>
<dbReference type="GO" id="GO:0006355">
    <property type="term" value="P:regulation of DNA-templated transcription"/>
    <property type="evidence" value="ECO:0007669"/>
    <property type="project" value="InterPro"/>
</dbReference>
<sequence>MSSLFLGFPLAIFLLFVAPLWLFLHYRSKRQVAQGLSGQDYETLQQLAQRAEKLQSRVDNLERLLDAEAPHWRQRA</sequence>
<dbReference type="NCBIfam" id="TIGR02976">
    <property type="entry name" value="phageshock_pspB"/>
    <property type="match status" value="1"/>
</dbReference>
<dbReference type="GO" id="GO:0009271">
    <property type="term" value="P:phage shock"/>
    <property type="evidence" value="ECO:0007669"/>
    <property type="project" value="InterPro"/>
</dbReference>
<protein>
    <submittedName>
        <fullName evidence="2">Envelope stress response membrane protein PspB</fullName>
    </submittedName>
</protein>
<reference evidence="2" key="1">
    <citation type="submission" date="2022-09" db="EMBL/GenBank/DDBJ databases">
        <authorList>
            <person name="Li Z.-J."/>
        </authorList>
    </citation>
    <scope>NUCLEOTIDE SEQUENCE</scope>
    <source>
        <strain evidence="2">TGB11</strain>
    </source>
</reference>
<dbReference type="RefSeq" id="WP_077770864.1">
    <property type="nucleotide sequence ID" value="NZ_CP114588.1"/>
</dbReference>
<dbReference type="NCBIfam" id="NF006993">
    <property type="entry name" value="PRK09458.1"/>
    <property type="match status" value="1"/>
</dbReference>
<accession>A0AA47LS87</accession>
<keyword evidence="1" id="KW-0812">Transmembrane</keyword>
<name>A0AA47LS87_9GAMM</name>